<gene>
    <name evidence="2" type="ORF">MJAP1_000202</name>
</gene>
<keyword evidence="1" id="KW-0472">Membrane</keyword>
<dbReference type="Proteomes" id="UP001217754">
    <property type="component" value="Chromosome 1"/>
</dbReference>
<protein>
    <submittedName>
        <fullName evidence="2">Uncharacterized protein</fullName>
    </submittedName>
</protein>
<dbReference type="GeneID" id="85223851"/>
<keyword evidence="3" id="KW-1185">Reference proteome</keyword>
<name>A0AAF0J8M1_9BASI</name>
<dbReference type="EMBL" id="CP119958">
    <property type="protein sequence ID" value="WFD37260.1"/>
    <property type="molecule type" value="Genomic_DNA"/>
</dbReference>
<feature type="transmembrane region" description="Helical" evidence="1">
    <location>
        <begin position="123"/>
        <end position="143"/>
    </location>
</feature>
<keyword evidence="1" id="KW-1133">Transmembrane helix</keyword>
<sequence length="205" mass="23009">MLRLVKNVLQQDADETRRTDDASMNNILRLIETELSDNSALDKNAIVSSKELNDALSKEFRLEKISVEDAQYVDRLNAIRARLGTLAVDMTRQSMPMPHNKIHSASSDALDEDVPQDVALPSYHWLSFVLLAVGLVLLVGRVAQYYAEYMMVNTYYDPMYAAVFPMPSFVQTWLPGHTYYNVPFLAHTDRAIASLIAPLGVAMLG</sequence>
<dbReference type="RefSeq" id="XP_060120157.1">
    <property type="nucleotide sequence ID" value="XM_060264174.1"/>
</dbReference>
<dbReference type="AlphaFoldDB" id="A0AAF0J8M1"/>
<evidence type="ECO:0000313" key="2">
    <source>
        <dbReference type="EMBL" id="WFD37260.1"/>
    </source>
</evidence>
<proteinExistence type="predicted"/>
<evidence type="ECO:0000313" key="3">
    <source>
        <dbReference type="Proteomes" id="UP001217754"/>
    </source>
</evidence>
<organism evidence="2 3">
    <name type="scientific">Malassezia japonica</name>
    <dbReference type="NCBI Taxonomy" id="223818"/>
    <lineage>
        <taxon>Eukaryota</taxon>
        <taxon>Fungi</taxon>
        <taxon>Dikarya</taxon>
        <taxon>Basidiomycota</taxon>
        <taxon>Ustilaginomycotina</taxon>
        <taxon>Malasseziomycetes</taxon>
        <taxon>Malasseziales</taxon>
        <taxon>Malasseziaceae</taxon>
        <taxon>Malassezia</taxon>
    </lineage>
</organism>
<evidence type="ECO:0000256" key="1">
    <source>
        <dbReference type="SAM" id="Phobius"/>
    </source>
</evidence>
<keyword evidence="1" id="KW-0812">Transmembrane</keyword>
<accession>A0AAF0J8M1</accession>
<reference evidence="2" key="1">
    <citation type="submission" date="2023-03" db="EMBL/GenBank/DDBJ databases">
        <title>Mating type loci evolution in Malassezia.</title>
        <authorList>
            <person name="Coelho M.A."/>
        </authorList>
    </citation>
    <scope>NUCLEOTIDE SEQUENCE</scope>
    <source>
        <strain evidence="2">CBS 9431</strain>
    </source>
</reference>